<protein>
    <submittedName>
        <fullName evidence="3">Uncharacterized protein</fullName>
    </submittedName>
</protein>
<feature type="compositionally biased region" description="Low complexity" evidence="2">
    <location>
        <begin position="109"/>
        <end position="118"/>
    </location>
</feature>
<feature type="compositionally biased region" description="Polar residues" evidence="2">
    <location>
        <begin position="293"/>
        <end position="305"/>
    </location>
</feature>
<proteinExistence type="predicted"/>
<evidence type="ECO:0000256" key="2">
    <source>
        <dbReference type="SAM" id="MobiDB-lite"/>
    </source>
</evidence>
<dbReference type="EMBL" id="ML979132">
    <property type="protein sequence ID" value="KAF1921359.1"/>
    <property type="molecule type" value="Genomic_DNA"/>
</dbReference>
<dbReference type="Proteomes" id="UP000800096">
    <property type="component" value="Unassembled WGS sequence"/>
</dbReference>
<reference evidence="3" key="1">
    <citation type="journal article" date="2020" name="Stud. Mycol.">
        <title>101 Dothideomycetes genomes: a test case for predicting lifestyles and emergence of pathogens.</title>
        <authorList>
            <person name="Haridas S."/>
            <person name="Albert R."/>
            <person name="Binder M."/>
            <person name="Bloem J."/>
            <person name="Labutti K."/>
            <person name="Salamov A."/>
            <person name="Andreopoulos B."/>
            <person name="Baker S."/>
            <person name="Barry K."/>
            <person name="Bills G."/>
            <person name="Bluhm B."/>
            <person name="Cannon C."/>
            <person name="Castanera R."/>
            <person name="Culley D."/>
            <person name="Daum C."/>
            <person name="Ezra D."/>
            <person name="Gonzalez J."/>
            <person name="Henrissat B."/>
            <person name="Kuo A."/>
            <person name="Liang C."/>
            <person name="Lipzen A."/>
            <person name="Lutzoni F."/>
            <person name="Magnuson J."/>
            <person name="Mondo S."/>
            <person name="Nolan M."/>
            <person name="Ohm R."/>
            <person name="Pangilinan J."/>
            <person name="Park H.-J."/>
            <person name="Ramirez L."/>
            <person name="Alfaro M."/>
            <person name="Sun H."/>
            <person name="Tritt A."/>
            <person name="Yoshinaga Y."/>
            <person name="Zwiers L.-H."/>
            <person name="Turgeon B."/>
            <person name="Goodwin S."/>
            <person name="Spatafora J."/>
            <person name="Crous P."/>
            <person name="Grigoriev I."/>
        </authorList>
    </citation>
    <scope>NUCLEOTIDE SEQUENCE</scope>
    <source>
        <strain evidence="3">HMLAC05119</strain>
    </source>
</reference>
<evidence type="ECO:0000313" key="3">
    <source>
        <dbReference type="EMBL" id="KAF1921359.1"/>
    </source>
</evidence>
<feature type="region of interest" description="Disordered" evidence="2">
    <location>
        <begin position="1"/>
        <end position="54"/>
    </location>
</feature>
<feature type="compositionally biased region" description="Acidic residues" evidence="2">
    <location>
        <begin position="817"/>
        <end position="829"/>
    </location>
</feature>
<feature type="coiled-coil region" evidence="1">
    <location>
        <begin position="633"/>
        <end position="729"/>
    </location>
</feature>
<organism evidence="3 4">
    <name type="scientific">Ampelomyces quisqualis</name>
    <name type="common">Powdery mildew agent</name>
    <dbReference type="NCBI Taxonomy" id="50730"/>
    <lineage>
        <taxon>Eukaryota</taxon>
        <taxon>Fungi</taxon>
        <taxon>Dikarya</taxon>
        <taxon>Ascomycota</taxon>
        <taxon>Pezizomycotina</taxon>
        <taxon>Dothideomycetes</taxon>
        <taxon>Pleosporomycetidae</taxon>
        <taxon>Pleosporales</taxon>
        <taxon>Pleosporineae</taxon>
        <taxon>Phaeosphaeriaceae</taxon>
        <taxon>Ampelomyces</taxon>
    </lineage>
</organism>
<feature type="compositionally biased region" description="Low complexity" evidence="2">
    <location>
        <begin position="23"/>
        <end position="32"/>
    </location>
</feature>
<dbReference type="AlphaFoldDB" id="A0A6A5R1S8"/>
<evidence type="ECO:0000256" key="1">
    <source>
        <dbReference type="SAM" id="Coils"/>
    </source>
</evidence>
<feature type="compositionally biased region" description="Polar residues" evidence="2">
    <location>
        <begin position="133"/>
        <end position="147"/>
    </location>
</feature>
<gene>
    <name evidence="3" type="ORF">BDU57DRAFT_592196</name>
</gene>
<evidence type="ECO:0000313" key="4">
    <source>
        <dbReference type="Proteomes" id="UP000800096"/>
    </source>
</evidence>
<accession>A0A6A5R1S8</accession>
<keyword evidence="1" id="KW-0175">Coiled coil</keyword>
<feature type="region of interest" description="Disordered" evidence="2">
    <location>
        <begin position="109"/>
        <end position="157"/>
    </location>
</feature>
<sequence>MANKDYWPAIPGAFSSYREDGTSDTGSSDTESVGQEAPRGPGSPMQPPLPNLDDPVKALVEAFDIKDLKDFHYARKFVYEETNAFKNEVEAALQKAAAVNYGKNNTTFASQAQSSDSSGISPVTKETNHRAPTASTFSFRTNHKQAPSQPPKVSETPPSLFNTAALSALPGTGLFGNVPVGVSQGSLFGKGPSGEPSRPLFGINPVNQLQGSLFDSNRAYPLQTPLFESNSNHQSRGPLFGTDTANRLPGSVFETTSTFESRGSKPGQSPNTGVQDLVLRTASQIDASPRSLFGNTPVDTSQNPDQSKALDEAAMFEMRKCLFRPNPTEIFERPLAKPHSLGSQGQYPSVRPVSTSPASTSISVTDLLARRSKGTTFEYTWNGDESSGSSILELFQQLLPFRDRIGDDMKKYKETHGTLSGLRIDGLEISSPGEFIKAVKPSFLKLQSKPGEPSYVLSMLYKNIINFADDVMSMTTENLAYKMDILRIEEMARNSSCSPTVLHELNDAKELTKRHLGETEAGFNQLQNYFISHIIEALLMISEHTESDSPNSASPNFAQQQSLERRLQAELKATRLELIDAHSESQMLQKEIERLQDTCDAAKKYMADKVKELHSTHRSQISTRLSECTRDHEDALRKLKERYRDRINDAEAKVRLYKKVTVRNGKLEMTIKKLEDEKSEMLLAKAAVEKKLQDLEAESRVWLSYKDAYEQIKAENEQLQGDYNDVVTERDELRNPSDVSTNQNMIGNVRETSALHAAGGTLQSYDQDLEFLETYWSRQEQFAEVAVRDTAAEIEDLDAQINEITRQLNALKAPDDPSSEDEEENETDDTTAVTAAGETEIEPSAPEDVDHSQLLDTLVSPLPREDSRSQAPYPIPTAPRGMRRTIWADKAAKVPDGRERMGHAFAQLSYQGHGVSTIKETSRMNTGATQGEIDYRIRFNQAMTGLDGRVDRRLDKSQDQTGPM</sequence>
<dbReference type="OrthoDB" id="3801562at2759"/>
<feature type="region of interest" description="Disordered" evidence="2">
    <location>
        <begin position="286"/>
        <end position="305"/>
    </location>
</feature>
<feature type="region of interest" description="Disordered" evidence="2">
    <location>
        <begin position="339"/>
        <end position="358"/>
    </location>
</feature>
<feature type="region of interest" description="Disordered" evidence="2">
    <location>
        <begin position="860"/>
        <end position="880"/>
    </location>
</feature>
<keyword evidence="4" id="KW-1185">Reference proteome</keyword>
<feature type="coiled-coil region" evidence="1">
    <location>
        <begin position="578"/>
        <end position="605"/>
    </location>
</feature>
<name>A0A6A5R1S8_AMPQU</name>
<feature type="compositionally biased region" description="Polar residues" evidence="2">
    <location>
        <begin position="341"/>
        <end position="358"/>
    </location>
</feature>
<feature type="region of interest" description="Disordered" evidence="2">
    <location>
        <begin position="809"/>
        <end position="832"/>
    </location>
</feature>